<reference evidence="2 3" key="1">
    <citation type="submission" date="2015-11" db="EMBL/GenBank/DDBJ databases">
        <title>Genomic analysis of 38 Legionella species identifies large and diverse effector repertoires.</title>
        <authorList>
            <person name="Burstein D."/>
            <person name="Amaro F."/>
            <person name="Zusman T."/>
            <person name="Lifshitz Z."/>
            <person name="Cohen O."/>
            <person name="Gilbert J.A."/>
            <person name="Pupko T."/>
            <person name="Shuman H.A."/>
            <person name="Segal G."/>
        </authorList>
    </citation>
    <scope>NUCLEOTIDE SEQUENCE [LARGE SCALE GENOMIC DNA]</scope>
    <source>
        <strain evidence="2 3">Mt.St.Helens-9</strain>
    </source>
</reference>
<accession>A0A0W0Z7M9</accession>
<proteinExistence type="predicted"/>
<dbReference type="STRING" id="452.Lspi_1034"/>
<sequence length="1059" mass="118389">MPKYKTIDGGKHLVVPLGIKPYKHQEIPSVTGSAISIQAGTVLYGYYNMDYRLPDGDLLRLLANHDKKTVQIILLTGDPEKLKKLPGQRTSSLAANAIASLNRYCIRSESYSKPRTEAQLAKFQLVNQTIRSLSKLLARERRLAPNDWAGQEALRHEVLTLIEQCRDQNRLVSVNPIISEGSLGTMLYEARQAAQHYEFNRVYPVSRIDQLDFTRVKQKHPSRPTCFVWDSELHIGQNEEGLNNAIRVICEQYGLVPAPELSDIPANRFKRLELFFHKLWLDGYDWINYLANHEETAQAVSTEKRPDGLAISKIKPYYCLEGTSQKGFASLPELAAQFTGTDYQGIMASSLSQAWQLLTLQANGHWARLTGCRQIVIRLGDDLALLNYFEENGLFYPLPSGQDLYTLSQISKRHLYLPEKFKLQLRAFASRIPPFFKYSYQNLKRFVTHDLYKEFTSHVHHDHPEKIETPPVEPPDIEPPPRGYDASIEDILIGRGLLHSGQTLEQFVREQMAENPYVIAREQHPSPPPLYTNPLHRSLDVLRHIAGFFVDVSEKNPIIGTLAMAAYLYGAGAVIAPQTLIAVLTKLHLSGLISGIRPAQALGHWMSHGTTSEAISSATTLWQGIVIGGDLDQFFIKAVSVLQDDPAEVALIIALALSLGYGLCKTFPSLQEEMGPFPLPNYAALGAKGGAAIYDTIVHPGDDWLLGTIKWLLKAVVTTGKIIIGPFVEGYYYGYEKGFLNGLKKSVRQFILSMKQIVAGLVDFVLVVMTIPFLEISAMAIHVPFRGLTNFLSKLFAFSGHWQPTGQILLDFATRTSGWNYLPGFRLSPLYGFSNPLGNYSQSFVLNLLYNAGMLLFLPPLQLLKNFVVLPLVDTLSFLTRATLTLLNPVSRLLAFSAGTFLTKAGFIWDNSIGYLFRGTAKAILLGSNLLASEAGELRLSCLELIQTGRRALYDWAFAKDDQNTHVINTDRDYFIEKPIRLEQLPHEQDHCLLDKLLHRQKKSGSSPAPAFFAKPDKSAAKNGTLKPDKTQHSIETASPEMATSRSDPEKYVTLSVHS</sequence>
<gene>
    <name evidence="2" type="ORF">Lspi_1034</name>
</gene>
<dbReference type="EMBL" id="LNYX01000012">
    <property type="protein sequence ID" value="KTD64867.1"/>
    <property type="molecule type" value="Genomic_DNA"/>
</dbReference>
<protein>
    <submittedName>
        <fullName evidence="2">Membrane protein</fullName>
    </submittedName>
</protein>
<evidence type="ECO:0000313" key="3">
    <source>
        <dbReference type="Proteomes" id="UP000054877"/>
    </source>
</evidence>
<dbReference type="PATRIC" id="fig|452.5.peg.1133"/>
<dbReference type="AlphaFoldDB" id="A0A0W0Z7M9"/>
<name>A0A0W0Z7M9_LEGSP</name>
<dbReference type="OrthoDB" id="5651185at2"/>
<comment type="caution">
    <text evidence="2">The sequence shown here is derived from an EMBL/GenBank/DDBJ whole genome shotgun (WGS) entry which is preliminary data.</text>
</comment>
<keyword evidence="3" id="KW-1185">Reference proteome</keyword>
<dbReference type="RefSeq" id="WP_058482967.1">
    <property type="nucleotide sequence ID" value="NZ_CAAAII010000003.1"/>
</dbReference>
<organism evidence="2 3">
    <name type="scientific">Legionella spiritensis</name>
    <dbReference type="NCBI Taxonomy" id="452"/>
    <lineage>
        <taxon>Bacteria</taxon>
        <taxon>Pseudomonadati</taxon>
        <taxon>Pseudomonadota</taxon>
        <taxon>Gammaproteobacteria</taxon>
        <taxon>Legionellales</taxon>
        <taxon>Legionellaceae</taxon>
        <taxon>Legionella</taxon>
    </lineage>
</organism>
<evidence type="ECO:0000313" key="2">
    <source>
        <dbReference type="EMBL" id="KTD64867.1"/>
    </source>
</evidence>
<feature type="region of interest" description="Disordered" evidence="1">
    <location>
        <begin position="1003"/>
        <end position="1059"/>
    </location>
</feature>
<evidence type="ECO:0000256" key="1">
    <source>
        <dbReference type="SAM" id="MobiDB-lite"/>
    </source>
</evidence>
<dbReference type="Proteomes" id="UP000054877">
    <property type="component" value="Unassembled WGS sequence"/>
</dbReference>
<feature type="compositionally biased region" description="Polar residues" evidence="1">
    <location>
        <begin position="1034"/>
        <end position="1046"/>
    </location>
</feature>